<dbReference type="PRINTS" id="PR00368">
    <property type="entry name" value="FADPNR"/>
</dbReference>
<keyword evidence="10" id="KW-1133">Transmembrane helix</keyword>
<dbReference type="PRINTS" id="PR00411">
    <property type="entry name" value="PNDRDTASEI"/>
</dbReference>
<protein>
    <submittedName>
        <fullName evidence="13">Mycothione reductase</fullName>
        <ecNumber evidence="13">1.8.1.15</ecNumber>
    </submittedName>
</protein>
<evidence type="ECO:0000256" key="8">
    <source>
        <dbReference type="ARBA" id="ARBA00023284"/>
    </source>
</evidence>
<organism evidence="13 14">
    <name type="scientific">Candidatus Neptunichlamydia vexilliferae</name>
    <dbReference type="NCBI Taxonomy" id="1651774"/>
    <lineage>
        <taxon>Bacteria</taxon>
        <taxon>Pseudomonadati</taxon>
        <taxon>Chlamydiota</taxon>
        <taxon>Chlamydiia</taxon>
        <taxon>Parachlamydiales</taxon>
        <taxon>Simkaniaceae</taxon>
        <taxon>Candidatus Neptunichlamydia</taxon>
    </lineage>
</organism>
<evidence type="ECO:0000259" key="11">
    <source>
        <dbReference type="Pfam" id="PF02852"/>
    </source>
</evidence>
<keyword evidence="3 9" id="KW-0285">Flavoprotein</keyword>
<dbReference type="PIRSF" id="PIRSF000350">
    <property type="entry name" value="Mercury_reductase_MerA"/>
    <property type="match status" value="1"/>
</dbReference>
<evidence type="ECO:0000256" key="9">
    <source>
        <dbReference type="RuleBase" id="RU003691"/>
    </source>
</evidence>
<accession>A0ABS0AZK4</accession>
<dbReference type="SUPFAM" id="SSF51905">
    <property type="entry name" value="FAD/NAD(P)-binding domain"/>
    <property type="match status" value="1"/>
</dbReference>
<feature type="transmembrane region" description="Helical" evidence="10">
    <location>
        <begin position="187"/>
        <end position="208"/>
    </location>
</feature>
<keyword evidence="4 9" id="KW-0274">FAD</keyword>
<dbReference type="Pfam" id="PF02852">
    <property type="entry name" value="Pyr_redox_dim"/>
    <property type="match status" value="1"/>
</dbReference>
<evidence type="ECO:0000256" key="2">
    <source>
        <dbReference type="ARBA" id="ARBA00007532"/>
    </source>
</evidence>
<comment type="cofactor">
    <cofactor evidence="1">
        <name>FAD</name>
        <dbReference type="ChEBI" id="CHEBI:57692"/>
    </cofactor>
</comment>
<proteinExistence type="inferred from homology"/>
<evidence type="ECO:0000313" key="14">
    <source>
        <dbReference type="Proteomes" id="UP001194714"/>
    </source>
</evidence>
<dbReference type="Gene3D" id="3.50.50.60">
    <property type="entry name" value="FAD/NAD(P)-binding domain"/>
    <property type="match status" value="2"/>
</dbReference>
<sequence>MSLKFGVQRTILSLMTSKHYDVIVIGSGGGTKLVTPVANLGKKVAIIEKGPLGGTCLNRGCIPSKMLIHTAQLASLIRDAVRFEIQMEGSFEIDFKHLVQCVSETIDKESESIAPYYHDHPNIDYYPYEGHFVDKEVLEAGGERLTADKIFLAVGARAAIPKIPGLEGTPYMTYQEALRNLKKPKKLIVIGGGFIATELGYFFSAIGVETEFLVRSILLRPEDDDVREAFQEAFAKQVKLRLKCDFQEVEYKDETFTVTYKDGEGKIQKAEGDALIVATGIKPWTDTLHLERTDIEVDEKGFIKVDDHLRTTQKNVWALGDCVGNYLFRHSVNFEGTYLFRTLFESPSDLPIVYKGVPHAVFSCPEIAGVGKTERELKETKVPYIVGKNSYAASARGMALLPETGFVKLLFEKHSLKLLGAHIIGEEASNMVHMLILAIQMDATLHDLLEMIYIHPALPEIVRNAARDALKQIQS</sequence>
<dbReference type="SUPFAM" id="SSF55424">
    <property type="entry name" value="FAD/NAD-linked reductases, dimerisation (C-terminal) domain"/>
    <property type="match status" value="1"/>
</dbReference>
<dbReference type="PROSITE" id="PS00076">
    <property type="entry name" value="PYRIDINE_REDOX_1"/>
    <property type="match status" value="1"/>
</dbReference>
<evidence type="ECO:0000256" key="4">
    <source>
        <dbReference type="ARBA" id="ARBA00022827"/>
    </source>
</evidence>
<gene>
    <name evidence="13" type="ORF">NEPTK9_000264</name>
</gene>
<evidence type="ECO:0000256" key="1">
    <source>
        <dbReference type="ARBA" id="ARBA00001974"/>
    </source>
</evidence>
<feature type="domain" description="Pyridine nucleotide-disulphide oxidoreductase dimerisation" evidence="11">
    <location>
        <begin position="357"/>
        <end position="465"/>
    </location>
</feature>
<keyword evidence="8 9" id="KW-0676">Redox-active center</keyword>
<dbReference type="GO" id="GO:0050627">
    <property type="term" value="F:mycothione reductase [NAD(P)H] activity"/>
    <property type="evidence" value="ECO:0007669"/>
    <property type="project" value="UniProtKB-EC"/>
</dbReference>
<dbReference type="InterPro" id="IPR004099">
    <property type="entry name" value="Pyr_nucl-diS_OxRdtase_dimer"/>
</dbReference>
<dbReference type="Proteomes" id="UP001194714">
    <property type="component" value="Unassembled WGS sequence"/>
</dbReference>
<name>A0ABS0AZK4_9BACT</name>
<dbReference type="Pfam" id="PF07992">
    <property type="entry name" value="Pyr_redox_2"/>
    <property type="match status" value="1"/>
</dbReference>
<keyword evidence="10" id="KW-0472">Membrane</keyword>
<dbReference type="PANTHER" id="PTHR43014">
    <property type="entry name" value="MERCURIC REDUCTASE"/>
    <property type="match status" value="1"/>
</dbReference>
<comment type="similarity">
    <text evidence="2 9">Belongs to the class-I pyridine nucleotide-disulfide oxidoreductase family.</text>
</comment>
<evidence type="ECO:0000256" key="6">
    <source>
        <dbReference type="ARBA" id="ARBA00023002"/>
    </source>
</evidence>
<dbReference type="InterPro" id="IPR012999">
    <property type="entry name" value="Pyr_OxRdtase_I_AS"/>
</dbReference>
<evidence type="ECO:0000259" key="12">
    <source>
        <dbReference type="Pfam" id="PF07992"/>
    </source>
</evidence>
<dbReference type="EMBL" id="JAAEJV010000003">
    <property type="protein sequence ID" value="MBF5058765.1"/>
    <property type="molecule type" value="Genomic_DNA"/>
</dbReference>
<dbReference type="InterPro" id="IPR023753">
    <property type="entry name" value="FAD/NAD-binding_dom"/>
</dbReference>
<dbReference type="InterPro" id="IPR001100">
    <property type="entry name" value="Pyr_nuc-diS_OxRdtase"/>
</dbReference>
<evidence type="ECO:0000256" key="3">
    <source>
        <dbReference type="ARBA" id="ARBA00022630"/>
    </source>
</evidence>
<comment type="caution">
    <text evidence="13">The sequence shown here is derived from an EMBL/GenBank/DDBJ whole genome shotgun (WGS) entry which is preliminary data.</text>
</comment>
<dbReference type="Gene3D" id="3.30.390.30">
    <property type="match status" value="1"/>
</dbReference>
<reference evidence="13 14" key="1">
    <citation type="submission" date="2020-01" db="EMBL/GenBank/DDBJ databases">
        <title>Draft genome sequence of Cand. Neptunochlamydia vexilliferae K9.</title>
        <authorList>
            <person name="Schulz F."/>
            <person name="Koestlbacher S."/>
            <person name="Wascher F."/>
            <person name="Pizzetti I."/>
            <person name="Horn M."/>
        </authorList>
    </citation>
    <scope>NUCLEOTIDE SEQUENCE [LARGE SCALE GENOMIC DNA]</scope>
    <source>
        <strain evidence="13 14">K9</strain>
    </source>
</reference>
<keyword evidence="7" id="KW-1015">Disulfide bond</keyword>
<keyword evidence="10" id="KW-0812">Transmembrane</keyword>
<keyword evidence="6 9" id="KW-0560">Oxidoreductase</keyword>
<evidence type="ECO:0000313" key="13">
    <source>
        <dbReference type="EMBL" id="MBF5058765.1"/>
    </source>
</evidence>
<dbReference type="PANTHER" id="PTHR43014:SF4">
    <property type="entry name" value="PYRIDINE NUCLEOTIDE-DISULFIDE OXIDOREDUCTASE RCLA-RELATED"/>
    <property type="match status" value="1"/>
</dbReference>
<keyword evidence="14" id="KW-1185">Reference proteome</keyword>
<dbReference type="InterPro" id="IPR016156">
    <property type="entry name" value="FAD/NAD-linked_Rdtase_dimer_sf"/>
</dbReference>
<evidence type="ECO:0000256" key="7">
    <source>
        <dbReference type="ARBA" id="ARBA00023157"/>
    </source>
</evidence>
<feature type="domain" description="FAD/NAD(P)-binding" evidence="12">
    <location>
        <begin position="20"/>
        <end position="324"/>
    </location>
</feature>
<evidence type="ECO:0000256" key="5">
    <source>
        <dbReference type="ARBA" id="ARBA00022857"/>
    </source>
</evidence>
<dbReference type="EC" id="1.8.1.15" evidence="13"/>
<keyword evidence="5" id="KW-0521">NADP</keyword>
<evidence type="ECO:0000256" key="10">
    <source>
        <dbReference type="SAM" id="Phobius"/>
    </source>
</evidence>
<dbReference type="InterPro" id="IPR036188">
    <property type="entry name" value="FAD/NAD-bd_sf"/>
</dbReference>